<evidence type="ECO:0000313" key="5">
    <source>
        <dbReference type="Proteomes" id="UP000001996"/>
    </source>
</evidence>
<feature type="compositionally biased region" description="Basic residues" evidence="2">
    <location>
        <begin position="305"/>
        <end position="314"/>
    </location>
</feature>
<name>A5DZP7_LODEL</name>
<protein>
    <recommendedName>
        <fullName evidence="3">Knr4/Smi1-like domain-containing protein</fullName>
    </recommendedName>
</protein>
<feature type="region of interest" description="Disordered" evidence="2">
    <location>
        <begin position="29"/>
        <end position="84"/>
    </location>
</feature>
<dbReference type="AlphaFoldDB" id="A5DZP7"/>
<dbReference type="PIRSF" id="PIRSF017023">
    <property type="entry name" value="KNR4"/>
    <property type="match status" value="1"/>
</dbReference>
<feature type="compositionally biased region" description="Low complexity" evidence="2">
    <location>
        <begin position="234"/>
        <end position="270"/>
    </location>
</feature>
<dbReference type="SMART" id="SM00860">
    <property type="entry name" value="SMI1_KNR4"/>
    <property type="match status" value="1"/>
</dbReference>
<reference evidence="4 5" key="1">
    <citation type="journal article" date="2009" name="Nature">
        <title>Evolution of pathogenicity and sexual reproduction in eight Candida genomes.</title>
        <authorList>
            <person name="Butler G."/>
            <person name="Rasmussen M.D."/>
            <person name="Lin M.F."/>
            <person name="Santos M.A."/>
            <person name="Sakthikumar S."/>
            <person name="Munro C.A."/>
            <person name="Rheinbay E."/>
            <person name="Grabherr M."/>
            <person name="Forche A."/>
            <person name="Reedy J.L."/>
            <person name="Agrafioti I."/>
            <person name="Arnaud M.B."/>
            <person name="Bates S."/>
            <person name="Brown A.J."/>
            <person name="Brunke S."/>
            <person name="Costanzo M.C."/>
            <person name="Fitzpatrick D.A."/>
            <person name="de Groot P.W."/>
            <person name="Harris D."/>
            <person name="Hoyer L.L."/>
            <person name="Hube B."/>
            <person name="Klis F.M."/>
            <person name="Kodira C."/>
            <person name="Lennard N."/>
            <person name="Logue M.E."/>
            <person name="Martin R."/>
            <person name="Neiman A.M."/>
            <person name="Nikolaou E."/>
            <person name="Quail M.A."/>
            <person name="Quinn J."/>
            <person name="Santos M.C."/>
            <person name="Schmitzberger F.F."/>
            <person name="Sherlock G."/>
            <person name="Shah P."/>
            <person name="Silverstein K.A."/>
            <person name="Skrzypek M.S."/>
            <person name="Soll D."/>
            <person name="Staggs R."/>
            <person name="Stansfield I."/>
            <person name="Stumpf M.P."/>
            <person name="Sudbery P.E."/>
            <person name="Srikantha T."/>
            <person name="Zeng Q."/>
            <person name="Berman J."/>
            <person name="Berriman M."/>
            <person name="Heitman J."/>
            <person name="Gow N.A."/>
            <person name="Lorenz M.C."/>
            <person name="Birren B.W."/>
            <person name="Kellis M."/>
            <person name="Cuomo C.A."/>
        </authorList>
    </citation>
    <scope>NUCLEOTIDE SEQUENCE [LARGE SCALE GENOMIC DNA]</scope>
    <source>
        <strain evidence="5">ATCC 11503 / BCRC 21390 / CBS 2605 / JCM 1781 / NBRC 1676 / NRRL YB-4239</strain>
    </source>
</reference>
<feature type="compositionally biased region" description="Polar residues" evidence="2">
    <location>
        <begin position="279"/>
        <end position="296"/>
    </location>
</feature>
<dbReference type="GO" id="GO:0043332">
    <property type="term" value="C:mating projection tip"/>
    <property type="evidence" value="ECO:0007669"/>
    <property type="project" value="TreeGrafter"/>
</dbReference>
<dbReference type="VEuPathDB" id="FungiDB:LELG_02834"/>
<dbReference type="FunCoup" id="A5DZP7">
    <property type="interactions" value="63"/>
</dbReference>
<feature type="region of interest" description="Disordered" evidence="2">
    <location>
        <begin position="526"/>
        <end position="547"/>
    </location>
</feature>
<evidence type="ECO:0000256" key="2">
    <source>
        <dbReference type="SAM" id="MobiDB-lite"/>
    </source>
</evidence>
<dbReference type="InParanoid" id="A5DZP7"/>
<evidence type="ECO:0000313" key="4">
    <source>
        <dbReference type="EMBL" id="EDK44655.1"/>
    </source>
</evidence>
<dbReference type="GO" id="GO:0070880">
    <property type="term" value="P:fungal-type cell wall beta-glucan biosynthetic process"/>
    <property type="evidence" value="ECO:0007669"/>
    <property type="project" value="TreeGrafter"/>
</dbReference>
<dbReference type="EMBL" id="CH981526">
    <property type="protein sequence ID" value="EDK44655.1"/>
    <property type="molecule type" value="Genomic_DNA"/>
</dbReference>
<dbReference type="InterPro" id="IPR051873">
    <property type="entry name" value="KNR4/SMI1_regulator"/>
</dbReference>
<dbReference type="PANTHER" id="PTHR47432:SF1">
    <property type="entry name" value="CELL WALL ASSEMBLY REGULATOR SMI1"/>
    <property type="match status" value="1"/>
</dbReference>
<dbReference type="InterPro" id="IPR037883">
    <property type="entry name" value="Knr4/Smi1-like_sf"/>
</dbReference>
<dbReference type="KEGG" id="lel:PVL30_003676"/>
<dbReference type="InterPro" id="IPR018958">
    <property type="entry name" value="Knr4/Smi1-like_dom"/>
</dbReference>
<organism evidence="4 5">
    <name type="scientific">Lodderomyces elongisporus (strain ATCC 11503 / CBS 2605 / JCM 1781 / NBRC 1676 / NRRL YB-4239)</name>
    <name type="common">Yeast</name>
    <name type="synonym">Saccharomyces elongisporus</name>
    <dbReference type="NCBI Taxonomy" id="379508"/>
    <lineage>
        <taxon>Eukaryota</taxon>
        <taxon>Fungi</taxon>
        <taxon>Dikarya</taxon>
        <taxon>Ascomycota</taxon>
        <taxon>Saccharomycotina</taxon>
        <taxon>Pichiomycetes</taxon>
        <taxon>Debaryomycetaceae</taxon>
        <taxon>Candida/Lodderomyces clade</taxon>
        <taxon>Lodderomyces</taxon>
    </lineage>
</organism>
<dbReference type="eggNOG" id="ENOG502QTAZ">
    <property type="taxonomic scope" value="Eukaryota"/>
</dbReference>
<feature type="domain" description="Knr4/Smi1-like" evidence="3">
    <location>
        <begin position="117"/>
        <end position="382"/>
    </location>
</feature>
<keyword evidence="5" id="KW-1185">Reference proteome</keyword>
<evidence type="ECO:0000256" key="1">
    <source>
        <dbReference type="ARBA" id="ARBA00005303"/>
    </source>
</evidence>
<dbReference type="Proteomes" id="UP000001996">
    <property type="component" value="Unassembled WGS sequence"/>
</dbReference>
<dbReference type="SUPFAM" id="SSF160631">
    <property type="entry name" value="SMI1/KNR4-like"/>
    <property type="match status" value="1"/>
</dbReference>
<accession>A5DZP7</accession>
<feature type="region of interest" description="Disordered" evidence="2">
    <location>
        <begin position="234"/>
        <end position="315"/>
    </location>
</feature>
<sequence length="581" mass="65054">MTLGQKLRELIYLLSTDDKYSEYDSRKSFNRVNKPDTENLLGGASGRGVNTNYATGSHGSENSSSSGGSFEMASNLASGQENNNPDAGVHEMKLAWRHIKHWLHKNAPDINSSLLSKCTSDDLRDFQKDLNITLPNCVVAFFKLTDGQLNFGSSLNIETNGLIFGLKLMSLDEIMVQTENWRKVSDYINNEARLENYKLNNLSKLPTSHANNGQYQKKIGLGVGVNTSSTTNLININNNNNNSSNNNNNNNNSNNNINNNNSNNNNINTSEMSSRRTSFDLSQVESRSSTSTTSHDALNIETATKKHKTKKMPRQRAIPPGTIHETFAHPMWIPMVTDEVGNYIGIDLCPASQGVMGQVILFGRDFDFKFQIAETWGDFLLIFANDLEMGNWDIKINKKNNYGDLFIGSEGDLVFVDKESSLEIPYLEILKRRAVKKWMSSLDLEKNIKIQNEGASKELDKGANNELVRELKEHEQSILTLSNKNYQSIDTFINKNLDIIDNMKKLEVEQPIEIFTSKLLKQNKDNNIRPASLGKEKVSGKSPLSQEVTLEVNEADPVRVKGNNTSATASEQILENIDIKD</sequence>
<gene>
    <name evidence="4" type="ORF">LELG_02834</name>
</gene>
<dbReference type="Pfam" id="PF09346">
    <property type="entry name" value="SMI1_KNR4"/>
    <property type="match status" value="2"/>
</dbReference>
<proteinExistence type="inferred from homology"/>
<dbReference type="STRING" id="379508.A5DZP7"/>
<dbReference type="InterPro" id="IPR009203">
    <property type="entry name" value="Knr4/Smi1"/>
</dbReference>
<feature type="compositionally biased region" description="Polar residues" evidence="2">
    <location>
        <begin position="75"/>
        <end position="84"/>
    </location>
</feature>
<dbReference type="PANTHER" id="PTHR47432">
    <property type="entry name" value="CELL WALL ASSEMBLY REGULATOR SMI1"/>
    <property type="match status" value="1"/>
</dbReference>
<dbReference type="OrthoDB" id="2305498at2759"/>
<dbReference type="HOGENOM" id="CLU_027501_0_0_1"/>
<dbReference type="GeneID" id="5233114"/>
<feature type="compositionally biased region" description="Low complexity" evidence="2">
    <location>
        <begin position="56"/>
        <end position="69"/>
    </location>
</feature>
<comment type="similarity">
    <text evidence="1">Belongs to the KNR4/SMI1 family.</text>
</comment>
<evidence type="ECO:0000259" key="3">
    <source>
        <dbReference type="SMART" id="SM00860"/>
    </source>
</evidence>